<dbReference type="Proteomes" id="UP001465153">
    <property type="component" value="Unassembled WGS sequence"/>
</dbReference>
<feature type="transmembrane region" description="Helical" evidence="1">
    <location>
        <begin position="14"/>
        <end position="38"/>
    </location>
</feature>
<evidence type="ECO:0000256" key="1">
    <source>
        <dbReference type="SAM" id="Phobius"/>
    </source>
</evidence>
<dbReference type="RefSeq" id="WP_353303274.1">
    <property type="nucleotide sequence ID" value="NZ_BAABWN010000007.1"/>
</dbReference>
<dbReference type="InterPro" id="IPR005625">
    <property type="entry name" value="PepSY-ass_TM"/>
</dbReference>
<keyword evidence="1" id="KW-0812">Transmembrane</keyword>
<dbReference type="PANTHER" id="PTHR34219:SF1">
    <property type="entry name" value="PEPSY DOMAIN-CONTAINING PROTEIN"/>
    <property type="match status" value="1"/>
</dbReference>
<evidence type="ECO:0000313" key="2">
    <source>
        <dbReference type="EMBL" id="GAA6168549.1"/>
    </source>
</evidence>
<gene>
    <name evidence="2" type="ORF">NBRC116591_23600</name>
</gene>
<accession>A0ABQ0AA75</accession>
<reference evidence="2 3" key="1">
    <citation type="submission" date="2024-04" db="EMBL/GenBank/DDBJ databases">
        <title>Draft genome sequence of Sessilibacter corallicola NBRC 116591.</title>
        <authorList>
            <person name="Miyakawa T."/>
            <person name="Kusuya Y."/>
            <person name="Miura T."/>
        </authorList>
    </citation>
    <scope>NUCLEOTIDE SEQUENCE [LARGE SCALE GENOMIC DNA]</scope>
    <source>
        <strain evidence="2 3">KU-00831-HH</strain>
    </source>
</reference>
<feature type="transmembrane region" description="Helical" evidence="1">
    <location>
        <begin position="189"/>
        <end position="211"/>
    </location>
</feature>
<feature type="transmembrane region" description="Helical" evidence="1">
    <location>
        <begin position="338"/>
        <end position="361"/>
    </location>
</feature>
<evidence type="ECO:0000313" key="3">
    <source>
        <dbReference type="Proteomes" id="UP001465153"/>
    </source>
</evidence>
<keyword evidence="3" id="KW-1185">Reference proteome</keyword>
<proteinExistence type="predicted"/>
<comment type="caution">
    <text evidence="2">The sequence shown here is derived from an EMBL/GenBank/DDBJ whole genome shotgun (WGS) entry which is preliminary data.</text>
</comment>
<organism evidence="2 3">
    <name type="scientific">Sessilibacter corallicola</name>
    <dbReference type="NCBI Taxonomy" id="2904075"/>
    <lineage>
        <taxon>Bacteria</taxon>
        <taxon>Pseudomonadati</taxon>
        <taxon>Pseudomonadota</taxon>
        <taxon>Gammaproteobacteria</taxon>
        <taxon>Cellvibrionales</taxon>
        <taxon>Cellvibrionaceae</taxon>
        <taxon>Sessilibacter</taxon>
    </lineage>
</organism>
<dbReference type="PANTHER" id="PTHR34219">
    <property type="entry name" value="IRON-REGULATED INNER MEMBRANE PROTEIN-RELATED"/>
    <property type="match status" value="1"/>
</dbReference>
<name>A0ABQ0AA75_9GAMM</name>
<dbReference type="EMBL" id="BAABWN010000007">
    <property type="protein sequence ID" value="GAA6168549.1"/>
    <property type="molecule type" value="Genomic_DNA"/>
</dbReference>
<keyword evidence="1" id="KW-0472">Membrane</keyword>
<feature type="transmembrane region" description="Helical" evidence="1">
    <location>
        <begin position="142"/>
        <end position="163"/>
    </location>
</feature>
<protein>
    <submittedName>
        <fullName evidence="2">PepSY domain-containing protein</fullName>
    </submittedName>
</protein>
<keyword evidence="1" id="KW-1133">Transmembrane helix</keyword>
<feature type="transmembrane region" description="Helical" evidence="1">
    <location>
        <begin position="381"/>
        <end position="414"/>
    </location>
</feature>
<sequence>MNANQVMYRCVWRWHFYAGLLCLPIVLFLAVSGGLYLFKPQIESFRESSYMDLSVSGERQSVNDHIVAAQSAFPDTLFHRYRIPKQDNDAVRVSVFSDDIRYFVYVNPYSLEIVDIVRFDRLFTELLKDLHESVFLGSIGSYFVELAACWAIVLFVTGIILWWPRDASGMAGVLYPRLSLEGRRFWKDLHVVIGFWISILALFLLISGLPWTQGWGGAFQKTRKVIESHVQQDWSTGAKKEHVHWHVNSVEKAEIDEIAYQKAVALNFDYPVMLSVDNAHHNSWKVSSQTQNRPRRADAWIDGYSGETLRSQAFSERKMVDKIIGYGIAAHEGQLFGWFNLALGVLTTLGLVLMSVSGFILWWKRKPQGALGAPKSTGQPIANTMIAVLVVSSLLLPLLLVSVVTIFLVEFVVLRHLPPARRWLGLAQ</sequence>
<dbReference type="Pfam" id="PF03929">
    <property type="entry name" value="PepSY_TM"/>
    <property type="match status" value="1"/>
</dbReference>